<reference evidence="1" key="1">
    <citation type="journal article" date="2015" name="Nature">
        <title>Complex archaea that bridge the gap between prokaryotes and eukaryotes.</title>
        <authorList>
            <person name="Spang A."/>
            <person name="Saw J.H."/>
            <person name="Jorgensen S.L."/>
            <person name="Zaremba-Niedzwiedzka K."/>
            <person name="Martijn J."/>
            <person name="Lind A.E."/>
            <person name="van Eijk R."/>
            <person name="Schleper C."/>
            <person name="Guy L."/>
            <person name="Ettema T.J."/>
        </authorList>
    </citation>
    <scope>NUCLEOTIDE SEQUENCE</scope>
</reference>
<sequence length="265" mass="28249">MAGDERIAQRVVAISAGERISFDIGFKPDTWVVFPKEALAAGDKIYVAVSKRFDGLPLSGAGQLKLPGLGGSEIYIHNAGSADADVYVIASRNIQAPVAQAPISVEGFVGGSGGGGGGGTDYILVQDKKAITVHGGTFTTGAWQTRDINDEVSDPGEHASISANQITLAAGTYRCHIIAPAYYVKRHQTRLQNITDGATELLGTCEYTGYILMTRSTISGRFIIASAKVFEVQHRGDNTYPDLGYGIGSLWTDGIFTVAQFWREK</sequence>
<gene>
    <name evidence="1" type="ORF">LCGC14_0710960</name>
</gene>
<evidence type="ECO:0000313" key="1">
    <source>
        <dbReference type="EMBL" id="KKN42644.1"/>
    </source>
</evidence>
<organism evidence="1">
    <name type="scientific">marine sediment metagenome</name>
    <dbReference type="NCBI Taxonomy" id="412755"/>
    <lineage>
        <taxon>unclassified sequences</taxon>
        <taxon>metagenomes</taxon>
        <taxon>ecological metagenomes</taxon>
    </lineage>
</organism>
<proteinExistence type="predicted"/>
<accession>A0A0F9QJH5</accession>
<protein>
    <submittedName>
        <fullName evidence="1">Uncharacterized protein</fullName>
    </submittedName>
</protein>
<dbReference type="EMBL" id="LAZR01001566">
    <property type="protein sequence ID" value="KKN42644.1"/>
    <property type="molecule type" value="Genomic_DNA"/>
</dbReference>
<dbReference type="AlphaFoldDB" id="A0A0F9QJH5"/>
<name>A0A0F9QJH5_9ZZZZ</name>
<comment type="caution">
    <text evidence="1">The sequence shown here is derived from an EMBL/GenBank/DDBJ whole genome shotgun (WGS) entry which is preliminary data.</text>
</comment>